<dbReference type="Proteomes" id="UP000182680">
    <property type="component" value="Unassembled WGS sequence"/>
</dbReference>
<evidence type="ECO:0000313" key="2">
    <source>
        <dbReference type="Proteomes" id="UP000182680"/>
    </source>
</evidence>
<dbReference type="GO" id="GO:0005975">
    <property type="term" value="P:carbohydrate metabolic process"/>
    <property type="evidence" value="ECO:0007669"/>
    <property type="project" value="InterPro"/>
</dbReference>
<evidence type="ECO:0008006" key="3">
    <source>
        <dbReference type="Google" id="ProtNLM"/>
    </source>
</evidence>
<protein>
    <recommendedName>
        <fullName evidence="3">Polysaccharide deacetylase</fullName>
    </recommendedName>
</protein>
<dbReference type="EMBL" id="FPIW01000045">
    <property type="protein sequence ID" value="SFW62115.1"/>
    <property type="molecule type" value="Genomic_DNA"/>
</dbReference>
<accession>A0AA94L2V5</accession>
<dbReference type="RefSeq" id="WP_072312187.1">
    <property type="nucleotide sequence ID" value="NZ_FPIW01000045.1"/>
</dbReference>
<reference evidence="2" key="1">
    <citation type="submission" date="2016-11" db="EMBL/GenBank/DDBJ databases">
        <authorList>
            <person name="Jaros S."/>
            <person name="Januszkiewicz K."/>
            <person name="Wedrychowicz H."/>
        </authorList>
    </citation>
    <scope>NUCLEOTIDE SEQUENCE [LARGE SCALE GENOMIC DNA]</scope>
    <source>
        <strain evidence="2">DSM 7057</strain>
    </source>
</reference>
<comment type="caution">
    <text evidence="1">The sequence shown here is derived from an EMBL/GenBank/DDBJ whole genome shotgun (WGS) entry which is preliminary data.</text>
</comment>
<sequence length="320" mass="36568">MSKNRYALFTVDTEALPKRAVSDHVKRLIWGEYANGTAGVREMCAIGDEYGAKHIFFVDMCGAYAERDKVRAVMGWLDKAGHDVQLHVHPEYLPNSFWNETGFKVEPRYLNAYTDHAKEEFLLSHFSKEIVDVTGKPVRAFRAGSFRWNATTLRTLAKLDIPLSFNNTTAATNLGQCPFSVPTNDPFQWSNGIIEVPVTEKNILPKVGKSLWARFQFPLSRFVKYRPWWASFLPYSVSCRDRFLVCLVHSWSLLHWDENGHGTYTDDSRLEEYRRLVKQVSKDFDVVTSSEFLDLVHQGKISPTHVEDLARAEIGASNKG</sequence>
<evidence type="ECO:0000313" key="1">
    <source>
        <dbReference type="EMBL" id="SFW62115.1"/>
    </source>
</evidence>
<dbReference type="InterPro" id="IPR011330">
    <property type="entry name" value="Glyco_hydro/deAcase_b/a-brl"/>
</dbReference>
<gene>
    <name evidence="1" type="ORF">SAMN02910291_02135</name>
</gene>
<proteinExistence type="predicted"/>
<organism evidence="1 2">
    <name type="scientific">Desulfovibrio desulfuricans</name>
    <dbReference type="NCBI Taxonomy" id="876"/>
    <lineage>
        <taxon>Bacteria</taxon>
        <taxon>Pseudomonadati</taxon>
        <taxon>Thermodesulfobacteriota</taxon>
        <taxon>Desulfovibrionia</taxon>
        <taxon>Desulfovibrionales</taxon>
        <taxon>Desulfovibrionaceae</taxon>
        <taxon>Desulfovibrio</taxon>
    </lineage>
</organism>
<dbReference type="SUPFAM" id="SSF88713">
    <property type="entry name" value="Glycoside hydrolase/deacetylase"/>
    <property type="match status" value="1"/>
</dbReference>
<dbReference type="Gene3D" id="3.20.20.370">
    <property type="entry name" value="Glycoside hydrolase/deacetylase"/>
    <property type="match status" value="1"/>
</dbReference>
<dbReference type="AlphaFoldDB" id="A0AA94L2V5"/>
<name>A0AA94L2V5_DESDE</name>